<proteinExistence type="predicted"/>
<name>A0AAN9IVF8_CLITE</name>
<keyword evidence="2" id="KW-1185">Reference proteome</keyword>
<gene>
    <name evidence="1" type="ORF">RJT34_22225</name>
</gene>
<protein>
    <submittedName>
        <fullName evidence="1">Uncharacterized protein</fullName>
    </submittedName>
</protein>
<dbReference type="AlphaFoldDB" id="A0AAN9IVF8"/>
<comment type="caution">
    <text evidence="1">The sequence shown here is derived from an EMBL/GenBank/DDBJ whole genome shotgun (WGS) entry which is preliminary data.</text>
</comment>
<organism evidence="1 2">
    <name type="scientific">Clitoria ternatea</name>
    <name type="common">Butterfly pea</name>
    <dbReference type="NCBI Taxonomy" id="43366"/>
    <lineage>
        <taxon>Eukaryota</taxon>
        <taxon>Viridiplantae</taxon>
        <taxon>Streptophyta</taxon>
        <taxon>Embryophyta</taxon>
        <taxon>Tracheophyta</taxon>
        <taxon>Spermatophyta</taxon>
        <taxon>Magnoliopsida</taxon>
        <taxon>eudicotyledons</taxon>
        <taxon>Gunneridae</taxon>
        <taxon>Pentapetalae</taxon>
        <taxon>rosids</taxon>
        <taxon>fabids</taxon>
        <taxon>Fabales</taxon>
        <taxon>Fabaceae</taxon>
        <taxon>Papilionoideae</taxon>
        <taxon>50 kb inversion clade</taxon>
        <taxon>NPAAA clade</taxon>
        <taxon>indigoferoid/millettioid clade</taxon>
        <taxon>Phaseoleae</taxon>
        <taxon>Clitoria</taxon>
    </lineage>
</organism>
<dbReference type="EMBL" id="JAYKXN010000005">
    <property type="protein sequence ID" value="KAK7286889.1"/>
    <property type="molecule type" value="Genomic_DNA"/>
</dbReference>
<evidence type="ECO:0000313" key="1">
    <source>
        <dbReference type="EMBL" id="KAK7286889.1"/>
    </source>
</evidence>
<reference evidence="1 2" key="1">
    <citation type="submission" date="2024-01" db="EMBL/GenBank/DDBJ databases">
        <title>The genomes of 5 underutilized Papilionoideae crops provide insights into root nodulation and disease resistance.</title>
        <authorList>
            <person name="Yuan L."/>
        </authorList>
    </citation>
    <scope>NUCLEOTIDE SEQUENCE [LARGE SCALE GENOMIC DNA]</scope>
    <source>
        <strain evidence="1">LY-2023</strain>
        <tissue evidence="1">Leaf</tissue>
    </source>
</reference>
<evidence type="ECO:0000313" key="2">
    <source>
        <dbReference type="Proteomes" id="UP001359559"/>
    </source>
</evidence>
<accession>A0AAN9IVF8</accession>
<sequence length="82" mass="9688">MRRKEFRESYVKAKRPRQEMSRTPVEKLLENAFKAKGLALIPLQGFLEVLEVCDLLQVHDTWHLEQGPFRAREAPEVKKEIK</sequence>
<dbReference type="Proteomes" id="UP001359559">
    <property type="component" value="Unassembled WGS sequence"/>
</dbReference>